<keyword evidence="3" id="KW-1185">Reference proteome</keyword>
<sequence>MLKRLTLVCLALLVSACATGTRITELHDRSLAYGWLDITDVDANRLHAVNIYQFRPHTAEPYYPARVIKFKEGFLYYSMVLPNGSHKTESASGQRCLGFLCSNTIYEYSFGKQGDKVGAVAIKNPGVYSLGSYKLTKVKTGFFEQGKFDVAPARDAPSKREQLEEILKNVQDEPVVAERVRRELAKLK</sequence>
<evidence type="ECO:0000313" key="2">
    <source>
        <dbReference type="EMBL" id="AAZ97023.1"/>
    </source>
</evidence>
<protein>
    <recommendedName>
        <fullName evidence="4">Lipoprotein</fullName>
    </recommendedName>
</protein>
<evidence type="ECO:0000313" key="3">
    <source>
        <dbReference type="Proteomes" id="UP000008291"/>
    </source>
</evidence>
<dbReference type="EMBL" id="CP000116">
    <property type="protein sequence ID" value="AAZ97023.1"/>
    <property type="molecule type" value="Genomic_DNA"/>
</dbReference>
<dbReference type="eggNOG" id="ENOG5033RG5">
    <property type="taxonomic scope" value="Bacteria"/>
</dbReference>
<dbReference type="AlphaFoldDB" id="Q3SJX6"/>
<organism evidence="2 3">
    <name type="scientific">Thiobacillus denitrificans (strain ATCC 25259 / T1)</name>
    <dbReference type="NCBI Taxonomy" id="292415"/>
    <lineage>
        <taxon>Bacteria</taxon>
        <taxon>Pseudomonadati</taxon>
        <taxon>Pseudomonadota</taxon>
        <taxon>Betaproteobacteria</taxon>
        <taxon>Nitrosomonadales</taxon>
        <taxon>Thiobacillaceae</taxon>
        <taxon>Thiobacillus</taxon>
    </lineage>
</organism>
<evidence type="ECO:0000256" key="1">
    <source>
        <dbReference type="SAM" id="SignalP"/>
    </source>
</evidence>
<evidence type="ECO:0008006" key="4">
    <source>
        <dbReference type="Google" id="ProtNLM"/>
    </source>
</evidence>
<keyword evidence="1" id="KW-0732">Signal</keyword>
<dbReference type="OrthoDB" id="9151383at2"/>
<proteinExistence type="predicted"/>
<name>Q3SJX6_THIDA</name>
<dbReference type="RefSeq" id="WP_011311582.1">
    <property type="nucleotide sequence ID" value="NC_007404.1"/>
</dbReference>
<feature type="signal peptide" evidence="1">
    <location>
        <begin position="1"/>
        <end position="20"/>
    </location>
</feature>
<feature type="chain" id="PRO_5004228882" description="Lipoprotein" evidence="1">
    <location>
        <begin position="21"/>
        <end position="188"/>
    </location>
</feature>
<reference evidence="2 3" key="1">
    <citation type="journal article" date="2006" name="J. Bacteriol.">
        <title>The genome sequence of the obligately chemolithoautotrophic, facultatively anaerobic bacterium Thiobacillus denitrificans.</title>
        <authorList>
            <person name="Beller H.R."/>
            <person name="Chain P.S."/>
            <person name="Letain T.E."/>
            <person name="Chakicherla A."/>
            <person name="Larimer F.W."/>
            <person name="Richardson P.M."/>
            <person name="Coleman M.A."/>
            <person name="Wood A.P."/>
            <person name="Kelly D.P."/>
        </authorList>
    </citation>
    <scope>NUCLEOTIDE SEQUENCE [LARGE SCALE GENOMIC DNA]</scope>
    <source>
        <strain evidence="2 3">ATCC 25259</strain>
    </source>
</reference>
<dbReference type="Proteomes" id="UP000008291">
    <property type="component" value="Chromosome"/>
</dbReference>
<dbReference type="HOGENOM" id="CLU_1440448_0_0_4"/>
<dbReference type="KEGG" id="tbd:Tbd_1070"/>
<dbReference type="STRING" id="292415.Tbd_1070"/>
<accession>Q3SJX6</accession>
<dbReference type="PROSITE" id="PS51257">
    <property type="entry name" value="PROKAR_LIPOPROTEIN"/>
    <property type="match status" value="1"/>
</dbReference>
<gene>
    <name evidence="2" type="ordered locus">Tbd_1070</name>
</gene>